<dbReference type="SMART" id="SM00407">
    <property type="entry name" value="IGc1"/>
    <property type="match status" value="1"/>
</dbReference>
<reference evidence="13" key="1">
    <citation type="submission" date="2025-08" db="UniProtKB">
        <authorList>
            <consortium name="Ensembl"/>
        </authorList>
    </citation>
    <scope>IDENTIFICATION</scope>
</reference>
<evidence type="ECO:0000256" key="5">
    <source>
        <dbReference type="ARBA" id="ARBA00022692"/>
    </source>
</evidence>
<dbReference type="InterPro" id="IPR003597">
    <property type="entry name" value="Ig_C1-set"/>
</dbReference>
<dbReference type="InterPro" id="IPR050208">
    <property type="entry name" value="MHC_class-I_related"/>
</dbReference>
<keyword evidence="14" id="KW-1185">Reference proteome</keyword>
<dbReference type="InterPro" id="IPR037055">
    <property type="entry name" value="MHC_I-like_Ag-recog_sf"/>
</dbReference>
<dbReference type="Gene3D" id="3.30.500.10">
    <property type="entry name" value="MHC class I-like antigen recognition-like"/>
    <property type="match status" value="1"/>
</dbReference>
<dbReference type="AlphaFoldDB" id="A0A8C6A2Z1"/>
<dbReference type="Pfam" id="PF07654">
    <property type="entry name" value="C1-set"/>
    <property type="match status" value="1"/>
</dbReference>
<dbReference type="GO" id="GO:0001916">
    <property type="term" value="P:positive regulation of T cell mediated cytotoxicity"/>
    <property type="evidence" value="ECO:0007669"/>
    <property type="project" value="TreeGrafter"/>
</dbReference>
<accession>A0A8C6A2Z1</accession>
<dbReference type="GO" id="GO:0009897">
    <property type="term" value="C:external side of plasma membrane"/>
    <property type="evidence" value="ECO:0007669"/>
    <property type="project" value="TreeGrafter"/>
</dbReference>
<dbReference type="InterPro" id="IPR011162">
    <property type="entry name" value="MHC_I/II-like_Ag-recog"/>
</dbReference>
<dbReference type="InterPro" id="IPR011161">
    <property type="entry name" value="MHC_I-like_Ag-recog"/>
</dbReference>
<evidence type="ECO:0000256" key="7">
    <source>
        <dbReference type="ARBA" id="ARBA00022989"/>
    </source>
</evidence>
<dbReference type="FunFam" id="3.30.500.10:FF:000001">
    <property type="entry name" value="H-2 class I histocompatibility antigen, alpha chain"/>
    <property type="match status" value="1"/>
</dbReference>
<reference evidence="13" key="2">
    <citation type="submission" date="2025-09" db="UniProtKB">
        <authorList>
            <consortium name="Ensembl"/>
        </authorList>
    </citation>
    <scope>IDENTIFICATION</scope>
</reference>
<protein>
    <submittedName>
        <fullName evidence="13">HLA class I histocompatibility antigen, B-40 alpha chain-like</fullName>
    </submittedName>
</protein>
<gene>
    <name evidence="13" type="primary">LOC107160471</name>
</gene>
<dbReference type="Gene3D" id="2.60.40.10">
    <property type="entry name" value="Immunoglobulins"/>
    <property type="match status" value="1"/>
</dbReference>
<dbReference type="InterPro" id="IPR003006">
    <property type="entry name" value="Ig/MHC_CS"/>
</dbReference>
<dbReference type="PANTHER" id="PTHR16675:SF250">
    <property type="entry name" value="HISTOCOMPATIBILITY 2, T REGION LOCUS 24"/>
    <property type="match status" value="1"/>
</dbReference>
<evidence type="ECO:0000256" key="4">
    <source>
        <dbReference type="ARBA" id="ARBA00022451"/>
    </source>
</evidence>
<evidence type="ECO:0000256" key="6">
    <source>
        <dbReference type="ARBA" id="ARBA00022859"/>
    </source>
</evidence>
<keyword evidence="4" id="KW-0490">MHC I</keyword>
<name>A0A8C6A2Z1_MARMA</name>
<evidence type="ECO:0000256" key="2">
    <source>
        <dbReference type="ARBA" id="ARBA00004479"/>
    </source>
</evidence>
<dbReference type="OrthoDB" id="8936120at2759"/>
<dbReference type="RefSeq" id="XP_015362629.2">
    <property type="nucleotide sequence ID" value="XM_015507143.2"/>
</dbReference>
<dbReference type="CDD" id="cd07698">
    <property type="entry name" value="IgC1_MHC_I_alpha3"/>
    <property type="match status" value="1"/>
</dbReference>
<dbReference type="SUPFAM" id="SSF48726">
    <property type="entry name" value="Immunoglobulin"/>
    <property type="match status" value="1"/>
</dbReference>
<keyword evidence="5 11" id="KW-0812">Transmembrane</keyword>
<dbReference type="PROSITE" id="PS00290">
    <property type="entry name" value="IG_MHC"/>
    <property type="match status" value="1"/>
</dbReference>
<keyword evidence="8 11" id="KW-0472">Membrane</keyword>
<dbReference type="InterPro" id="IPR007110">
    <property type="entry name" value="Ig-like_dom"/>
</dbReference>
<evidence type="ECO:0000313" key="13">
    <source>
        <dbReference type="Ensembl" id="ENSMMMP00000022829.1"/>
    </source>
</evidence>
<keyword evidence="6" id="KW-0391">Immunity</keyword>
<dbReference type="GO" id="GO:0030670">
    <property type="term" value="C:phagocytic vesicle membrane"/>
    <property type="evidence" value="ECO:0007669"/>
    <property type="project" value="UniProtKB-ARBA"/>
</dbReference>
<evidence type="ECO:0000256" key="1">
    <source>
        <dbReference type="ARBA" id="ARBA00002297"/>
    </source>
</evidence>
<evidence type="ECO:0000256" key="3">
    <source>
        <dbReference type="ARBA" id="ARBA00006909"/>
    </source>
</evidence>
<dbReference type="GO" id="GO:0042605">
    <property type="term" value="F:peptide antigen binding"/>
    <property type="evidence" value="ECO:0007669"/>
    <property type="project" value="TreeGrafter"/>
</dbReference>
<comment type="similarity">
    <text evidence="3 10">Belongs to the MHC class I family.</text>
</comment>
<keyword evidence="9" id="KW-0325">Glycoprotein</keyword>
<dbReference type="SUPFAM" id="SSF54452">
    <property type="entry name" value="MHC antigen-recognition domain"/>
    <property type="match status" value="1"/>
</dbReference>
<keyword evidence="7 11" id="KW-1133">Transmembrane helix</keyword>
<dbReference type="GO" id="GO:0005615">
    <property type="term" value="C:extracellular space"/>
    <property type="evidence" value="ECO:0007669"/>
    <property type="project" value="TreeGrafter"/>
</dbReference>
<proteinExistence type="inferred from homology"/>
<evidence type="ECO:0000256" key="8">
    <source>
        <dbReference type="ARBA" id="ARBA00023136"/>
    </source>
</evidence>
<dbReference type="PANTHER" id="PTHR16675">
    <property type="entry name" value="MHC CLASS I-RELATED"/>
    <property type="match status" value="1"/>
</dbReference>
<feature type="transmembrane region" description="Helical" evidence="11">
    <location>
        <begin position="305"/>
        <end position="325"/>
    </location>
</feature>
<dbReference type="PRINTS" id="PR01638">
    <property type="entry name" value="MHCCLASSI"/>
</dbReference>
<sequence length="431" mass="50028">MISASGTHSLEYFYSAVSESRPGIPKFTASGFVDNQLFIHFDSEGMKADPCVDWLKEKPEYFDDETKIFKTRMKIFQLSLRNVQQYYNSSMNGSQSKELPGELSGLHTLQFTYGCELQENNRVWGHWQYGYDGSDYLILDLDTLQYTAVSSVARHTKQKWEDNRYLVEKDKSYLEKECILWLRRYLKLGGKSLNQTEPPSTRVTYHPFLDQNKITLRCWAMGFYPAEISLTWQRDGEDQSQDMEVVETRPAGDGNFQKWAAVVVPAGEERRYTCHVHHEGLPEPLTLRFDPLSQPNEHTSEKSEAVVTVTLIAMIPLLIVGIVYWRRRQVMTRSHSIGTHKPQQIPQSHLALPQRHTLHKKPQTLPSAVKGEEKMNEDYEFKDPLGLPEKETELDNLTELNTVHKKWISILTLRKEIWTFRDQSRKGRTHG</sequence>
<comment type="subcellular location">
    <subcellularLocation>
        <location evidence="2">Membrane</location>
        <topology evidence="2">Single-pass type I membrane protein</topology>
    </subcellularLocation>
</comment>
<dbReference type="Ensembl" id="ENSMMMT00000025872.1">
    <property type="protein sequence ID" value="ENSMMMP00000022829.1"/>
    <property type="gene ID" value="ENSMMMG00000020028.1"/>
</dbReference>
<dbReference type="InterPro" id="IPR001039">
    <property type="entry name" value="MHC_I_a_a1/a2"/>
</dbReference>
<dbReference type="InterPro" id="IPR036179">
    <property type="entry name" value="Ig-like_dom_sf"/>
</dbReference>
<evidence type="ECO:0000256" key="9">
    <source>
        <dbReference type="ARBA" id="ARBA00023180"/>
    </source>
</evidence>
<dbReference type="Gene3D" id="6.10.250.1290">
    <property type="match status" value="1"/>
</dbReference>
<dbReference type="GeneTree" id="ENSGT01120000271826"/>
<dbReference type="GO" id="GO:0042612">
    <property type="term" value="C:MHC class I protein complex"/>
    <property type="evidence" value="ECO:0007669"/>
    <property type="project" value="UniProtKB-KW"/>
</dbReference>
<dbReference type="PROSITE" id="PS50835">
    <property type="entry name" value="IG_LIKE"/>
    <property type="match status" value="1"/>
</dbReference>
<evidence type="ECO:0000259" key="12">
    <source>
        <dbReference type="PROSITE" id="PS50835"/>
    </source>
</evidence>
<organism evidence="13 14">
    <name type="scientific">Marmota marmota marmota</name>
    <name type="common">Alpine marmot</name>
    <dbReference type="NCBI Taxonomy" id="9994"/>
    <lineage>
        <taxon>Eukaryota</taxon>
        <taxon>Metazoa</taxon>
        <taxon>Chordata</taxon>
        <taxon>Craniata</taxon>
        <taxon>Vertebrata</taxon>
        <taxon>Euteleostomi</taxon>
        <taxon>Mammalia</taxon>
        <taxon>Eutheria</taxon>
        <taxon>Euarchontoglires</taxon>
        <taxon>Glires</taxon>
        <taxon>Rodentia</taxon>
        <taxon>Sciuromorpha</taxon>
        <taxon>Sciuridae</taxon>
        <taxon>Xerinae</taxon>
        <taxon>Marmotini</taxon>
        <taxon>Marmota</taxon>
    </lineage>
</organism>
<feature type="domain" description="Ig-like" evidence="12">
    <location>
        <begin position="199"/>
        <end position="288"/>
    </location>
</feature>
<dbReference type="KEGG" id="mmma:107160471"/>
<evidence type="ECO:0000313" key="14">
    <source>
        <dbReference type="Proteomes" id="UP000694407"/>
    </source>
</evidence>
<dbReference type="Proteomes" id="UP000694407">
    <property type="component" value="Unplaced"/>
</dbReference>
<dbReference type="GO" id="GO:0002486">
    <property type="term" value="P:antigen processing and presentation of endogenous peptide antigen via MHC class I via ER pathway, TAP-independent"/>
    <property type="evidence" value="ECO:0007669"/>
    <property type="project" value="TreeGrafter"/>
</dbReference>
<dbReference type="GO" id="GO:0006955">
    <property type="term" value="P:immune response"/>
    <property type="evidence" value="ECO:0007669"/>
    <property type="project" value="TreeGrafter"/>
</dbReference>
<dbReference type="GO" id="GO:0098553">
    <property type="term" value="C:lumenal side of endoplasmic reticulum membrane"/>
    <property type="evidence" value="ECO:0007669"/>
    <property type="project" value="UniProtKB-ARBA"/>
</dbReference>
<dbReference type="GeneID" id="107160471"/>
<dbReference type="Pfam" id="PF00129">
    <property type="entry name" value="MHC_I"/>
    <property type="match status" value="1"/>
</dbReference>
<evidence type="ECO:0000256" key="10">
    <source>
        <dbReference type="RuleBase" id="RU004439"/>
    </source>
</evidence>
<comment type="function">
    <text evidence="1">Involved in the presentation of foreign antigens to the immune system.</text>
</comment>
<evidence type="ECO:0000256" key="11">
    <source>
        <dbReference type="SAM" id="Phobius"/>
    </source>
</evidence>
<dbReference type="InterPro" id="IPR013783">
    <property type="entry name" value="Ig-like_fold"/>
</dbReference>
<dbReference type="GO" id="GO:0002476">
    <property type="term" value="P:antigen processing and presentation of endogenous peptide antigen via MHC class Ib"/>
    <property type="evidence" value="ECO:0007669"/>
    <property type="project" value="TreeGrafter"/>
</dbReference>
<dbReference type="GO" id="GO:0005102">
    <property type="term" value="F:signaling receptor binding"/>
    <property type="evidence" value="ECO:0007669"/>
    <property type="project" value="TreeGrafter"/>
</dbReference>
<dbReference type="FunFam" id="2.60.40.10:FF:000014">
    <property type="entry name" value="H-2 class I histocompatibility antigen, alpha chain"/>
    <property type="match status" value="1"/>
</dbReference>